<evidence type="ECO:0000313" key="10">
    <source>
        <dbReference type="Proteomes" id="UP000285517"/>
    </source>
</evidence>
<evidence type="ECO:0000256" key="5">
    <source>
        <dbReference type="ARBA" id="ARBA00023163"/>
    </source>
</evidence>
<dbReference type="InterPro" id="IPR039425">
    <property type="entry name" value="RNA_pol_sigma-70-like"/>
</dbReference>
<dbReference type="InterPro" id="IPR036388">
    <property type="entry name" value="WH-like_DNA-bd_sf"/>
</dbReference>
<feature type="domain" description="RNA polymerase sigma factor 70 region 4 type 2" evidence="8">
    <location>
        <begin position="119"/>
        <end position="168"/>
    </location>
</feature>
<keyword evidence="3 6" id="KW-0731">Sigma factor</keyword>
<keyword evidence="5 6" id="KW-0804">Transcription</keyword>
<dbReference type="EMBL" id="CP034951">
    <property type="protein sequence ID" value="QAA82482.1"/>
    <property type="molecule type" value="Genomic_DNA"/>
</dbReference>
<dbReference type="OrthoDB" id="1027298at2"/>
<gene>
    <name evidence="9" type="ORF">EI546_12460</name>
</gene>
<evidence type="ECO:0000259" key="8">
    <source>
        <dbReference type="Pfam" id="PF08281"/>
    </source>
</evidence>
<dbReference type="SUPFAM" id="SSF88659">
    <property type="entry name" value="Sigma3 and sigma4 domains of RNA polymerase sigma factors"/>
    <property type="match status" value="1"/>
</dbReference>
<proteinExistence type="inferred from homology"/>
<dbReference type="InterPro" id="IPR013249">
    <property type="entry name" value="RNA_pol_sigma70_r4_t2"/>
</dbReference>
<dbReference type="SUPFAM" id="SSF88946">
    <property type="entry name" value="Sigma2 domain of RNA polymerase sigma factors"/>
    <property type="match status" value="1"/>
</dbReference>
<dbReference type="GO" id="GO:0003677">
    <property type="term" value="F:DNA binding"/>
    <property type="evidence" value="ECO:0007669"/>
    <property type="project" value="UniProtKB-KW"/>
</dbReference>
<evidence type="ECO:0000256" key="4">
    <source>
        <dbReference type="ARBA" id="ARBA00023125"/>
    </source>
</evidence>
<evidence type="ECO:0000256" key="1">
    <source>
        <dbReference type="ARBA" id="ARBA00010641"/>
    </source>
</evidence>
<dbReference type="PANTHER" id="PTHR43133">
    <property type="entry name" value="RNA POLYMERASE ECF-TYPE SIGMA FACTO"/>
    <property type="match status" value="1"/>
</dbReference>
<keyword evidence="4 6" id="KW-0238">DNA-binding</keyword>
<name>A0A410G5D5_9FLAO</name>
<protein>
    <recommendedName>
        <fullName evidence="6">RNA polymerase sigma factor</fullName>
    </recommendedName>
</protein>
<dbReference type="GO" id="GO:0006352">
    <property type="term" value="P:DNA-templated transcription initiation"/>
    <property type="evidence" value="ECO:0007669"/>
    <property type="project" value="InterPro"/>
</dbReference>
<evidence type="ECO:0000256" key="6">
    <source>
        <dbReference type="RuleBase" id="RU000716"/>
    </source>
</evidence>
<dbReference type="InterPro" id="IPR014284">
    <property type="entry name" value="RNA_pol_sigma-70_dom"/>
</dbReference>
<sequence>MNLPSEESLINAVKAGDIEKYGQLVNLYSGKIFALANSLLKNREDAEEITQDVFLKAFKALDRFRGDSKFSSYLYRICYNESLNRIRSRKIEVDIDNVVIEDTDINDGFFQIKHNEQKEYLIAALEKLNPEYNMVLTLFYLEEQSYNEIVDATGMSLSNVKVKVHRARHSLAEVLNTMLKDEVKNLY</sequence>
<evidence type="ECO:0000256" key="2">
    <source>
        <dbReference type="ARBA" id="ARBA00023015"/>
    </source>
</evidence>
<evidence type="ECO:0000259" key="7">
    <source>
        <dbReference type="Pfam" id="PF04542"/>
    </source>
</evidence>
<feature type="domain" description="RNA polymerase sigma-70 region 2" evidence="7">
    <location>
        <begin position="24"/>
        <end position="90"/>
    </location>
</feature>
<dbReference type="CDD" id="cd06171">
    <property type="entry name" value="Sigma70_r4"/>
    <property type="match status" value="1"/>
</dbReference>
<dbReference type="NCBIfam" id="TIGR02937">
    <property type="entry name" value="sigma70-ECF"/>
    <property type="match status" value="1"/>
</dbReference>
<dbReference type="PROSITE" id="PS01063">
    <property type="entry name" value="SIGMA70_ECF"/>
    <property type="match status" value="1"/>
</dbReference>
<organism evidence="9 10">
    <name type="scientific">Aequorivita ciconiae</name>
    <dbReference type="NCBI Taxonomy" id="2494375"/>
    <lineage>
        <taxon>Bacteria</taxon>
        <taxon>Pseudomonadati</taxon>
        <taxon>Bacteroidota</taxon>
        <taxon>Flavobacteriia</taxon>
        <taxon>Flavobacteriales</taxon>
        <taxon>Flavobacteriaceae</taxon>
        <taxon>Aequorivita</taxon>
    </lineage>
</organism>
<dbReference type="Pfam" id="PF04542">
    <property type="entry name" value="Sigma70_r2"/>
    <property type="match status" value="1"/>
</dbReference>
<dbReference type="KEGG" id="aev:EI546_12460"/>
<dbReference type="PANTHER" id="PTHR43133:SF51">
    <property type="entry name" value="RNA POLYMERASE SIGMA FACTOR"/>
    <property type="match status" value="1"/>
</dbReference>
<dbReference type="InterPro" id="IPR007627">
    <property type="entry name" value="RNA_pol_sigma70_r2"/>
</dbReference>
<accession>A0A410G5D5</accession>
<evidence type="ECO:0000313" key="9">
    <source>
        <dbReference type="EMBL" id="QAA82482.1"/>
    </source>
</evidence>
<dbReference type="InterPro" id="IPR013325">
    <property type="entry name" value="RNA_pol_sigma_r2"/>
</dbReference>
<dbReference type="Gene3D" id="1.10.10.10">
    <property type="entry name" value="Winged helix-like DNA-binding domain superfamily/Winged helix DNA-binding domain"/>
    <property type="match status" value="1"/>
</dbReference>
<keyword evidence="10" id="KW-1185">Reference proteome</keyword>
<dbReference type="InterPro" id="IPR013324">
    <property type="entry name" value="RNA_pol_sigma_r3/r4-like"/>
</dbReference>
<dbReference type="AlphaFoldDB" id="A0A410G5D5"/>
<dbReference type="InterPro" id="IPR000838">
    <property type="entry name" value="RNA_pol_sigma70_ECF_CS"/>
</dbReference>
<dbReference type="Pfam" id="PF08281">
    <property type="entry name" value="Sigma70_r4_2"/>
    <property type="match status" value="1"/>
</dbReference>
<evidence type="ECO:0000256" key="3">
    <source>
        <dbReference type="ARBA" id="ARBA00023082"/>
    </source>
</evidence>
<dbReference type="Gene3D" id="1.10.1740.10">
    <property type="match status" value="1"/>
</dbReference>
<reference evidence="9 10" key="1">
    <citation type="submission" date="2019-01" db="EMBL/GenBank/DDBJ databases">
        <title>Complete genome sequencing of Aequorivita sp. H23M31.</title>
        <authorList>
            <person name="Bae J.-W."/>
        </authorList>
    </citation>
    <scope>NUCLEOTIDE SEQUENCE [LARGE SCALE GENOMIC DNA]</scope>
    <source>
        <strain evidence="9 10">H23M31</strain>
    </source>
</reference>
<comment type="similarity">
    <text evidence="1 6">Belongs to the sigma-70 factor family. ECF subfamily.</text>
</comment>
<dbReference type="Proteomes" id="UP000285517">
    <property type="component" value="Chromosome"/>
</dbReference>
<dbReference type="GO" id="GO:0016987">
    <property type="term" value="F:sigma factor activity"/>
    <property type="evidence" value="ECO:0007669"/>
    <property type="project" value="UniProtKB-KW"/>
</dbReference>
<keyword evidence="2 6" id="KW-0805">Transcription regulation</keyword>
<dbReference type="RefSeq" id="WP_128250847.1">
    <property type="nucleotide sequence ID" value="NZ_CP034951.1"/>
</dbReference>